<sequence length="162" mass="17954">MIDAIKAFLGGYRAAAIKETRGMEGHGFYATLFKDGKALGEIADYADGGPLNMHLNNRDDEKALIEFAKAQYPDVQFEAEGSFIAALIDYELAIKKLQSKAKKALLVADETQLDEHGVATSYSTWNLPDTPENRAKVLAKHPATKFLNDELATWEPLKKPRK</sequence>
<keyword evidence="2" id="KW-1185">Reference proteome</keyword>
<name>A0ABT7G6S6_9GAMM</name>
<reference evidence="1" key="1">
    <citation type="submission" date="2023-01" db="EMBL/GenBank/DDBJ databases">
        <title>Genomic dissection of endemic carbapenem resistance: metallo-beta-lactamase gene dissemination through clonal, plasmid and integron transfer pathways.</title>
        <authorList>
            <person name="Macesic N."/>
        </authorList>
    </citation>
    <scope>NUCLEOTIDE SEQUENCE</scope>
    <source>
        <strain evidence="1">CPO382</strain>
    </source>
</reference>
<dbReference type="Proteomes" id="UP001174748">
    <property type="component" value="Unassembled WGS sequence"/>
</dbReference>
<evidence type="ECO:0000313" key="1">
    <source>
        <dbReference type="EMBL" id="MDK5169021.1"/>
    </source>
</evidence>
<evidence type="ECO:0000313" key="2">
    <source>
        <dbReference type="Proteomes" id="UP001174748"/>
    </source>
</evidence>
<dbReference type="EMBL" id="JARTOI010000001">
    <property type="protein sequence ID" value="MDK5169021.1"/>
    <property type="molecule type" value="Genomic_DNA"/>
</dbReference>
<accession>A0ABT7G6S6</accession>
<proteinExistence type="predicted"/>
<organism evidence="1 2">
    <name type="scientific">Serratia nevei</name>
    <dbReference type="NCBI Taxonomy" id="2703794"/>
    <lineage>
        <taxon>Bacteria</taxon>
        <taxon>Pseudomonadati</taxon>
        <taxon>Pseudomonadota</taxon>
        <taxon>Gammaproteobacteria</taxon>
        <taxon>Enterobacterales</taxon>
        <taxon>Yersiniaceae</taxon>
        <taxon>Serratia</taxon>
    </lineage>
</organism>
<dbReference type="RefSeq" id="WP_285097921.1">
    <property type="nucleotide sequence ID" value="NZ_JARTOI010000001.1"/>
</dbReference>
<gene>
    <name evidence="1" type="ORF">P9921_00760</name>
</gene>
<comment type="caution">
    <text evidence="1">The sequence shown here is derived from an EMBL/GenBank/DDBJ whole genome shotgun (WGS) entry which is preliminary data.</text>
</comment>
<protein>
    <submittedName>
        <fullName evidence="1">Uncharacterized protein</fullName>
    </submittedName>
</protein>